<feature type="non-terminal residue" evidence="1">
    <location>
        <position position="1"/>
    </location>
</feature>
<dbReference type="Proteomes" id="UP000257109">
    <property type="component" value="Unassembled WGS sequence"/>
</dbReference>
<dbReference type="AlphaFoldDB" id="A0A371F501"/>
<evidence type="ECO:0000313" key="1">
    <source>
        <dbReference type="EMBL" id="RDX73402.1"/>
    </source>
</evidence>
<keyword evidence="2" id="KW-1185">Reference proteome</keyword>
<organism evidence="1 2">
    <name type="scientific">Mucuna pruriens</name>
    <name type="common">Velvet bean</name>
    <name type="synonym">Dolichos pruriens</name>
    <dbReference type="NCBI Taxonomy" id="157652"/>
    <lineage>
        <taxon>Eukaryota</taxon>
        <taxon>Viridiplantae</taxon>
        <taxon>Streptophyta</taxon>
        <taxon>Embryophyta</taxon>
        <taxon>Tracheophyta</taxon>
        <taxon>Spermatophyta</taxon>
        <taxon>Magnoliopsida</taxon>
        <taxon>eudicotyledons</taxon>
        <taxon>Gunneridae</taxon>
        <taxon>Pentapetalae</taxon>
        <taxon>rosids</taxon>
        <taxon>fabids</taxon>
        <taxon>Fabales</taxon>
        <taxon>Fabaceae</taxon>
        <taxon>Papilionoideae</taxon>
        <taxon>50 kb inversion clade</taxon>
        <taxon>NPAAA clade</taxon>
        <taxon>indigoferoid/millettioid clade</taxon>
        <taxon>Phaseoleae</taxon>
        <taxon>Mucuna</taxon>
    </lineage>
</organism>
<accession>A0A371F501</accession>
<protein>
    <submittedName>
        <fullName evidence="1">Uncharacterized protein</fullName>
    </submittedName>
</protein>
<proteinExistence type="predicted"/>
<sequence length="125" mass="14528">MEEEEIIKVEVEKIIEEEGMTISTKEETTTSNHIIKEEVETILVMSIEEEDAITTTKKEQILIFKHKAMDGRFKHQANIAESQYGNIGENFDNPQRLFLTNNTFSEDENIWYLDIESSNHMCGKN</sequence>
<name>A0A371F501_MUCPR</name>
<gene>
    <name evidence="1" type="ORF">CR513_47002</name>
</gene>
<reference evidence="1" key="1">
    <citation type="submission" date="2018-05" db="EMBL/GenBank/DDBJ databases">
        <title>Draft genome of Mucuna pruriens seed.</title>
        <authorList>
            <person name="Nnadi N.E."/>
            <person name="Vos R."/>
            <person name="Hasami M.H."/>
            <person name="Devisetty U.K."/>
            <person name="Aguiy J.C."/>
        </authorList>
    </citation>
    <scope>NUCLEOTIDE SEQUENCE [LARGE SCALE GENOMIC DNA]</scope>
    <source>
        <strain evidence="1">JCA_2017</strain>
    </source>
</reference>
<dbReference type="EMBL" id="QJKJ01010543">
    <property type="protein sequence ID" value="RDX73402.1"/>
    <property type="molecule type" value="Genomic_DNA"/>
</dbReference>
<comment type="caution">
    <text evidence="1">The sequence shown here is derived from an EMBL/GenBank/DDBJ whole genome shotgun (WGS) entry which is preliminary data.</text>
</comment>
<evidence type="ECO:0000313" key="2">
    <source>
        <dbReference type="Proteomes" id="UP000257109"/>
    </source>
</evidence>